<evidence type="ECO:0000259" key="15">
    <source>
        <dbReference type="PROSITE" id="PS50011"/>
    </source>
</evidence>
<dbReference type="Pfam" id="PF00069">
    <property type="entry name" value="Pkinase"/>
    <property type="match status" value="1"/>
</dbReference>
<dbReference type="InterPro" id="IPR032675">
    <property type="entry name" value="LRR_dom_sf"/>
</dbReference>
<evidence type="ECO:0000256" key="12">
    <source>
        <dbReference type="ARBA" id="ARBA00048977"/>
    </source>
</evidence>
<dbReference type="Gene3D" id="1.10.510.10">
    <property type="entry name" value="Transferase(Phosphotransferase) domain 1"/>
    <property type="match status" value="1"/>
</dbReference>
<dbReference type="PANTHER" id="PTHR11042">
    <property type="entry name" value="EUKARYOTIC TRANSLATION INITIATION FACTOR 2-ALPHA KINASE EIF2-ALPHA KINASE -RELATED"/>
    <property type="match status" value="1"/>
</dbReference>
<comment type="catalytic activity">
    <reaction evidence="11">
        <text>L-threonyl-[protein] + ATP = O-phospho-L-threonyl-[protein] + ADP + H(+)</text>
        <dbReference type="Rhea" id="RHEA:46608"/>
        <dbReference type="Rhea" id="RHEA-COMP:11060"/>
        <dbReference type="Rhea" id="RHEA-COMP:11605"/>
        <dbReference type="ChEBI" id="CHEBI:15378"/>
        <dbReference type="ChEBI" id="CHEBI:30013"/>
        <dbReference type="ChEBI" id="CHEBI:30616"/>
        <dbReference type="ChEBI" id="CHEBI:61977"/>
        <dbReference type="ChEBI" id="CHEBI:456216"/>
        <dbReference type="EC" id="2.7.11.1"/>
    </reaction>
    <physiologicalReaction direction="left-to-right" evidence="11">
        <dbReference type="Rhea" id="RHEA:46609"/>
    </physiologicalReaction>
</comment>
<dbReference type="InterPro" id="IPR000719">
    <property type="entry name" value="Prot_kinase_dom"/>
</dbReference>
<dbReference type="CDD" id="cd00180">
    <property type="entry name" value="PKc"/>
    <property type="match status" value="1"/>
</dbReference>
<dbReference type="Proteomes" id="UP000728032">
    <property type="component" value="Unassembled WGS sequence"/>
</dbReference>
<keyword evidence="4" id="KW-0808">Transferase</keyword>
<feature type="non-terminal residue" evidence="16">
    <location>
        <position position="735"/>
    </location>
</feature>
<evidence type="ECO:0000256" key="6">
    <source>
        <dbReference type="ARBA" id="ARBA00022741"/>
    </source>
</evidence>
<feature type="binding site" evidence="13">
    <location>
        <position position="425"/>
    </location>
    <ligand>
        <name>ATP</name>
        <dbReference type="ChEBI" id="CHEBI:30616"/>
    </ligand>
</feature>
<keyword evidence="3" id="KW-0433">Leucine-rich repeat</keyword>
<dbReference type="OrthoDB" id="9985976at2759"/>
<dbReference type="GO" id="GO:0005737">
    <property type="term" value="C:cytoplasm"/>
    <property type="evidence" value="ECO:0007669"/>
    <property type="project" value="TreeGrafter"/>
</dbReference>
<dbReference type="InterPro" id="IPR017441">
    <property type="entry name" value="Protein_kinase_ATP_BS"/>
</dbReference>
<accession>A0A7R9LMB6</accession>
<dbReference type="EC" id="2.7.11.1" evidence="1"/>
<dbReference type="InterPro" id="IPR011009">
    <property type="entry name" value="Kinase-like_dom_sf"/>
</dbReference>
<dbReference type="GO" id="GO:0005634">
    <property type="term" value="C:nucleus"/>
    <property type="evidence" value="ECO:0007669"/>
    <property type="project" value="TreeGrafter"/>
</dbReference>
<keyword evidence="2" id="KW-0723">Serine/threonine-protein kinase</keyword>
<dbReference type="AlphaFoldDB" id="A0A7R9LMB6"/>
<dbReference type="EMBL" id="CAJPVJ010001635">
    <property type="protein sequence ID" value="CAG2165071.1"/>
    <property type="molecule type" value="Genomic_DNA"/>
</dbReference>
<dbReference type="EMBL" id="OC916460">
    <property type="protein sequence ID" value="CAD7644346.1"/>
    <property type="molecule type" value="Genomic_DNA"/>
</dbReference>
<dbReference type="PANTHER" id="PTHR11042:SF160">
    <property type="entry name" value="EUKARYOTIC TRANSLATION INITIATION FACTOR 2-ALPHA KINASE 1"/>
    <property type="match status" value="1"/>
</dbReference>
<evidence type="ECO:0000313" key="16">
    <source>
        <dbReference type="EMBL" id="CAD7644346.1"/>
    </source>
</evidence>
<evidence type="ECO:0000313" key="17">
    <source>
        <dbReference type="Proteomes" id="UP000728032"/>
    </source>
</evidence>
<evidence type="ECO:0000256" key="8">
    <source>
        <dbReference type="ARBA" id="ARBA00022840"/>
    </source>
</evidence>
<comment type="catalytic activity">
    <reaction evidence="12">
        <text>L-seryl-[protein] + ATP = O-phospho-L-seryl-[protein] + ADP + H(+)</text>
        <dbReference type="Rhea" id="RHEA:17989"/>
        <dbReference type="Rhea" id="RHEA-COMP:9863"/>
        <dbReference type="Rhea" id="RHEA-COMP:11604"/>
        <dbReference type="ChEBI" id="CHEBI:15378"/>
        <dbReference type="ChEBI" id="CHEBI:29999"/>
        <dbReference type="ChEBI" id="CHEBI:30616"/>
        <dbReference type="ChEBI" id="CHEBI:83421"/>
        <dbReference type="ChEBI" id="CHEBI:456216"/>
        <dbReference type="EC" id="2.7.11.1"/>
    </reaction>
    <physiologicalReaction direction="left-to-right" evidence="12">
        <dbReference type="Rhea" id="RHEA:17990"/>
    </physiologicalReaction>
</comment>
<evidence type="ECO:0000256" key="3">
    <source>
        <dbReference type="ARBA" id="ARBA00022614"/>
    </source>
</evidence>
<dbReference type="PROSITE" id="PS50011">
    <property type="entry name" value="PROTEIN_KINASE_DOM"/>
    <property type="match status" value="1"/>
</dbReference>
<feature type="signal peptide" evidence="14">
    <location>
        <begin position="1"/>
        <end position="27"/>
    </location>
</feature>
<evidence type="ECO:0000256" key="10">
    <source>
        <dbReference type="ARBA" id="ARBA00037982"/>
    </source>
</evidence>
<gene>
    <name evidence="16" type="ORF">ONB1V03_LOCUS4617</name>
</gene>
<dbReference type="InterPro" id="IPR008271">
    <property type="entry name" value="Ser/Thr_kinase_AS"/>
</dbReference>
<dbReference type="InterPro" id="IPR050339">
    <property type="entry name" value="CC_SR_Kinase"/>
</dbReference>
<dbReference type="SUPFAM" id="SSF52058">
    <property type="entry name" value="L domain-like"/>
    <property type="match status" value="1"/>
</dbReference>
<dbReference type="SMART" id="SM00369">
    <property type="entry name" value="LRR_TYP"/>
    <property type="match status" value="2"/>
</dbReference>
<comment type="similarity">
    <text evidence="10">Belongs to the protein kinase superfamily. Ser/Thr protein kinase family. GCN2 subfamily.</text>
</comment>
<dbReference type="SUPFAM" id="SSF56112">
    <property type="entry name" value="Protein kinase-like (PK-like)"/>
    <property type="match status" value="1"/>
</dbReference>
<evidence type="ECO:0000256" key="13">
    <source>
        <dbReference type="PROSITE-ProRule" id="PRU10141"/>
    </source>
</evidence>
<protein>
    <recommendedName>
        <fullName evidence="1">non-specific serine/threonine protein kinase</fullName>
        <ecNumber evidence="1">2.7.11.1</ecNumber>
    </recommendedName>
</protein>
<dbReference type="SMART" id="SM00220">
    <property type="entry name" value="S_TKc"/>
    <property type="match status" value="1"/>
</dbReference>
<keyword evidence="17" id="KW-1185">Reference proteome</keyword>
<feature type="domain" description="Protein kinase" evidence="15">
    <location>
        <begin position="396"/>
        <end position="690"/>
    </location>
</feature>
<sequence length="735" mass="84541">QPSNTVPLILFVIVLYVLLSNKPHVLCAKCPAVESQSTQPCFCRTNSTGGTIVVCNGDTTIQIKNYFQTLSHSMPEDTGSLDELVVNNTAITSLEEHFLSNITFKRITIKDALSLNKISANAFGANTGTVDEFVVVGESQIGTDTYANELFDALSSLTKARKIWLDRNKLTAIPSVAFGKISGADYRLNDLNFNTFSTNPGFIRSIGNYAFYYLNRLRHLYLSHQRIDYIPANAFDFERPSNQTLYVYLGNNRLNNTSFERGVLLNAKRPVHLELYWNHKLTYLDEKIFAPFLMADKRNTIRLGDNPLACDCKSYWMVRDKDRFKEQISNVKCKVGPNKVFSIDLIPFDQCNRKKAARDREKGAPTPQISQESHVVEEILDIQPFTNNKRLTNEFKLEETCLGAGSYGVVIKGTNKIDEKPYAIKLIYFVGDEDTKEYLHKEFNKRLNEIRIWAKVGGNTCVQYRSSWLESEEESRKRFVNYVSKSADYVKNLYDEVLNFKHFAILHIQMDFCLFSLKEVLHKIRDHFETAGKRQLLPPVGYYIAAELLVEILQALHNLHSLNIIHRDVKPSNILIKYEPDQRFIRLADFGLAVEHKYSEQSHTKGAGADRYMAPEVKNSRRYNLKADIYSMGVVIQELFNFDINTIEKQNNGYQDNYVKLTEITNKCLNGLNTSRPSCHDMLKSRAEWTLPYNEIKDFIHESVKTGDNNPFDPNNEFIQYFLRIKYETHECIKT</sequence>
<proteinExistence type="inferred from homology"/>
<feature type="chain" id="PRO_5035592106" description="non-specific serine/threonine protein kinase" evidence="14">
    <location>
        <begin position="28"/>
        <end position="735"/>
    </location>
</feature>
<organism evidence="16">
    <name type="scientific">Oppiella nova</name>
    <dbReference type="NCBI Taxonomy" id="334625"/>
    <lineage>
        <taxon>Eukaryota</taxon>
        <taxon>Metazoa</taxon>
        <taxon>Ecdysozoa</taxon>
        <taxon>Arthropoda</taxon>
        <taxon>Chelicerata</taxon>
        <taxon>Arachnida</taxon>
        <taxon>Acari</taxon>
        <taxon>Acariformes</taxon>
        <taxon>Sarcoptiformes</taxon>
        <taxon>Oribatida</taxon>
        <taxon>Brachypylina</taxon>
        <taxon>Oppioidea</taxon>
        <taxon>Oppiidae</taxon>
        <taxon>Oppiella</taxon>
    </lineage>
</organism>
<evidence type="ECO:0000256" key="2">
    <source>
        <dbReference type="ARBA" id="ARBA00022527"/>
    </source>
</evidence>
<dbReference type="InterPro" id="IPR003591">
    <property type="entry name" value="Leu-rich_rpt_typical-subtyp"/>
</dbReference>
<dbReference type="Gene3D" id="3.80.10.10">
    <property type="entry name" value="Ribonuclease Inhibitor"/>
    <property type="match status" value="1"/>
</dbReference>
<keyword evidence="5" id="KW-0677">Repeat</keyword>
<evidence type="ECO:0000256" key="4">
    <source>
        <dbReference type="ARBA" id="ARBA00022679"/>
    </source>
</evidence>
<reference evidence="16" key="1">
    <citation type="submission" date="2020-11" db="EMBL/GenBank/DDBJ databases">
        <authorList>
            <person name="Tran Van P."/>
        </authorList>
    </citation>
    <scope>NUCLEOTIDE SEQUENCE</scope>
</reference>
<dbReference type="GO" id="GO:0017148">
    <property type="term" value="P:negative regulation of translation"/>
    <property type="evidence" value="ECO:0007669"/>
    <property type="project" value="UniProtKB-KW"/>
</dbReference>
<evidence type="ECO:0000256" key="1">
    <source>
        <dbReference type="ARBA" id="ARBA00012513"/>
    </source>
</evidence>
<dbReference type="PROSITE" id="PS00108">
    <property type="entry name" value="PROTEIN_KINASE_ST"/>
    <property type="match status" value="1"/>
</dbReference>
<evidence type="ECO:0000256" key="14">
    <source>
        <dbReference type="SAM" id="SignalP"/>
    </source>
</evidence>
<evidence type="ECO:0000256" key="5">
    <source>
        <dbReference type="ARBA" id="ARBA00022737"/>
    </source>
</evidence>
<dbReference type="Gene3D" id="3.30.200.20">
    <property type="entry name" value="Phosphorylase Kinase, domain 1"/>
    <property type="match status" value="1"/>
</dbReference>
<keyword evidence="9" id="KW-0652">Protein synthesis inhibitor</keyword>
<evidence type="ECO:0000256" key="9">
    <source>
        <dbReference type="ARBA" id="ARBA00023193"/>
    </source>
</evidence>
<dbReference type="GO" id="GO:0005524">
    <property type="term" value="F:ATP binding"/>
    <property type="evidence" value="ECO:0007669"/>
    <property type="project" value="UniProtKB-UniRule"/>
</dbReference>
<keyword evidence="7" id="KW-0418">Kinase</keyword>
<evidence type="ECO:0000256" key="7">
    <source>
        <dbReference type="ARBA" id="ARBA00022777"/>
    </source>
</evidence>
<name>A0A7R9LMB6_9ACAR</name>
<keyword evidence="6 13" id="KW-0547">Nucleotide-binding</keyword>
<keyword evidence="8 13" id="KW-0067">ATP-binding</keyword>
<evidence type="ECO:0000256" key="11">
    <source>
        <dbReference type="ARBA" id="ARBA00048659"/>
    </source>
</evidence>
<dbReference type="PROSITE" id="PS00107">
    <property type="entry name" value="PROTEIN_KINASE_ATP"/>
    <property type="match status" value="1"/>
</dbReference>
<keyword evidence="14" id="KW-0732">Signal</keyword>
<dbReference type="GO" id="GO:0004694">
    <property type="term" value="F:eukaryotic translation initiation factor 2alpha kinase activity"/>
    <property type="evidence" value="ECO:0007669"/>
    <property type="project" value="TreeGrafter"/>
</dbReference>